<dbReference type="Proteomes" id="UP000203464">
    <property type="component" value="Unassembled WGS sequence"/>
</dbReference>
<name>A0A238JLQ9_9RHOB</name>
<sequence>MSENKDEQDGHSKDYSKRVPLERGVELSNFLNERAGGQENDTCPVCNDSRNVVLDTEYAIPIGQTEPLIGLGGYAPAYATACVNCGYMRFFSKNMLDKLLADSKKSDDSKVVD</sequence>
<evidence type="ECO:0000256" key="1">
    <source>
        <dbReference type="SAM" id="MobiDB-lite"/>
    </source>
</evidence>
<proteinExistence type="predicted"/>
<organism evidence="2 3">
    <name type="scientific">Octadecabacter ascidiaceicola</name>
    <dbReference type="NCBI Taxonomy" id="1655543"/>
    <lineage>
        <taxon>Bacteria</taxon>
        <taxon>Pseudomonadati</taxon>
        <taxon>Pseudomonadota</taxon>
        <taxon>Alphaproteobacteria</taxon>
        <taxon>Rhodobacterales</taxon>
        <taxon>Roseobacteraceae</taxon>
        <taxon>Octadecabacter</taxon>
    </lineage>
</organism>
<protein>
    <submittedName>
        <fullName evidence="2">Uncharacterized protein</fullName>
    </submittedName>
</protein>
<dbReference type="OrthoDB" id="9806939at2"/>
<dbReference type="AlphaFoldDB" id="A0A238JLQ9"/>
<reference evidence="3" key="1">
    <citation type="submission" date="2017-05" db="EMBL/GenBank/DDBJ databases">
        <authorList>
            <person name="Rodrigo-Torres L."/>
            <person name="Arahal R. D."/>
            <person name="Lucena T."/>
        </authorList>
    </citation>
    <scope>NUCLEOTIDE SEQUENCE [LARGE SCALE GENOMIC DNA]</scope>
    <source>
        <strain evidence="3">CECT 8868</strain>
    </source>
</reference>
<evidence type="ECO:0000313" key="3">
    <source>
        <dbReference type="Proteomes" id="UP000203464"/>
    </source>
</evidence>
<feature type="region of interest" description="Disordered" evidence="1">
    <location>
        <begin position="1"/>
        <end position="21"/>
    </location>
</feature>
<keyword evidence="3" id="KW-1185">Reference proteome</keyword>
<dbReference type="RefSeq" id="WP_093994914.1">
    <property type="nucleotide sequence ID" value="NZ_FXYD01000001.1"/>
</dbReference>
<evidence type="ECO:0000313" key="2">
    <source>
        <dbReference type="EMBL" id="SMX31620.1"/>
    </source>
</evidence>
<accession>A0A238JLQ9</accession>
<gene>
    <name evidence="2" type="ORF">OCA8868_00453</name>
</gene>
<dbReference type="EMBL" id="FXYD01000001">
    <property type="protein sequence ID" value="SMX31620.1"/>
    <property type="molecule type" value="Genomic_DNA"/>
</dbReference>